<accession>A0AAD9V3G6</accession>
<gene>
    <name evidence="2" type="ORF">P5673_017404</name>
</gene>
<proteinExistence type="predicted"/>
<dbReference type="GO" id="GO:0004722">
    <property type="term" value="F:protein serine/threonine phosphatase activity"/>
    <property type="evidence" value="ECO:0007669"/>
    <property type="project" value="InterPro"/>
</dbReference>
<name>A0AAD9V3G6_ACRCE</name>
<dbReference type="Proteomes" id="UP001249851">
    <property type="component" value="Unassembled WGS sequence"/>
</dbReference>
<dbReference type="SUPFAM" id="SSF81606">
    <property type="entry name" value="PP2C-like"/>
    <property type="match status" value="1"/>
</dbReference>
<sequence>MLRSSCNQSPKTNKAVDGSVLADQNQRNTVLLCGTTATVVLLRDGTDLAVASVGDSGSLICRLGEPLPLTNPHHPAREEEEQRIKSFSGWIDWSIGAKVNGRLAMTRSIGDFHLKQFGVIATPEIEQVKVDHQTDSFIVSHTDGISSVMSDKEITDLVHTCSDAKDAANELTSCGLQYGSMDNITAIVIPLRSWGKYRSQQVSKEHSLLKNIRFNCM</sequence>
<dbReference type="InterPro" id="IPR015655">
    <property type="entry name" value="PP2C"/>
</dbReference>
<feature type="domain" description="PPM-type phosphatase" evidence="1">
    <location>
        <begin position="1"/>
        <end position="191"/>
    </location>
</feature>
<comment type="caution">
    <text evidence="2">The sequence shown here is derived from an EMBL/GenBank/DDBJ whole genome shotgun (WGS) entry which is preliminary data.</text>
</comment>
<dbReference type="Pfam" id="PF00481">
    <property type="entry name" value="PP2C"/>
    <property type="match status" value="1"/>
</dbReference>
<dbReference type="EMBL" id="JARQWQ010000038">
    <property type="protein sequence ID" value="KAK2559848.1"/>
    <property type="molecule type" value="Genomic_DNA"/>
</dbReference>
<reference evidence="2" key="2">
    <citation type="journal article" date="2023" name="Science">
        <title>Genomic signatures of disease resistance in endangered staghorn corals.</title>
        <authorList>
            <person name="Vollmer S.V."/>
            <person name="Selwyn J.D."/>
            <person name="Despard B.A."/>
            <person name="Roesel C.L."/>
        </authorList>
    </citation>
    <scope>NUCLEOTIDE SEQUENCE</scope>
    <source>
        <strain evidence="2">K2</strain>
    </source>
</reference>
<keyword evidence="3" id="KW-1185">Reference proteome</keyword>
<reference evidence="2" key="1">
    <citation type="journal article" date="2023" name="G3 (Bethesda)">
        <title>Whole genome assembly and annotation of the endangered Caribbean coral Acropora cervicornis.</title>
        <authorList>
            <person name="Selwyn J.D."/>
            <person name="Vollmer S.V."/>
        </authorList>
    </citation>
    <scope>NUCLEOTIDE SEQUENCE</scope>
    <source>
        <strain evidence="2">K2</strain>
    </source>
</reference>
<dbReference type="PROSITE" id="PS51746">
    <property type="entry name" value="PPM_2"/>
    <property type="match status" value="1"/>
</dbReference>
<protein>
    <submittedName>
        <fullName evidence="2">Protein phosphatase 1K</fullName>
    </submittedName>
</protein>
<evidence type="ECO:0000313" key="2">
    <source>
        <dbReference type="EMBL" id="KAK2559848.1"/>
    </source>
</evidence>
<dbReference type="InterPro" id="IPR001932">
    <property type="entry name" value="PPM-type_phosphatase-like_dom"/>
</dbReference>
<evidence type="ECO:0000313" key="3">
    <source>
        <dbReference type="Proteomes" id="UP001249851"/>
    </source>
</evidence>
<dbReference type="CDD" id="cd00143">
    <property type="entry name" value="PP2Cc"/>
    <property type="match status" value="1"/>
</dbReference>
<organism evidence="2 3">
    <name type="scientific">Acropora cervicornis</name>
    <name type="common">Staghorn coral</name>
    <dbReference type="NCBI Taxonomy" id="6130"/>
    <lineage>
        <taxon>Eukaryota</taxon>
        <taxon>Metazoa</taxon>
        <taxon>Cnidaria</taxon>
        <taxon>Anthozoa</taxon>
        <taxon>Hexacorallia</taxon>
        <taxon>Scleractinia</taxon>
        <taxon>Astrocoeniina</taxon>
        <taxon>Acroporidae</taxon>
        <taxon>Acropora</taxon>
    </lineage>
</organism>
<dbReference type="Gene3D" id="3.60.40.10">
    <property type="entry name" value="PPM-type phosphatase domain"/>
    <property type="match status" value="1"/>
</dbReference>
<dbReference type="PANTHER" id="PTHR47992">
    <property type="entry name" value="PROTEIN PHOSPHATASE"/>
    <property type="match status" value="1"/>
</dbReference>
<dbReference type="InterPro" id="IPR036457">
    <property type="entry name" value="PPM-type-like_dom_sf"/>
</dbReference>
<evidence type="ECO:0000259" key="1">
    <source>
        <dbReference type="PROSITE" id="PS51746"/>
    </source>
</evidence>
<dbReference type="SMART" id="SM00332">
    <property type="entry name" value="PP2Cc"/>
    <property type="match status" value="1"/>
</dbReference>
<dbReference type="AlphaFoldDB" id="A0AAD9V3G6"/>